<name>A0ABT1QRL6_9GAMM</name>
<comment type="caution">
    <text evidence="1">The sequence shown here is derived from an EMBL/GenBank/DDBJ whole genome shotgun (WGS) entry which is preliminary data.</text>
</comment>
<accession>A0ABT1QRL6</accession>
<evidence type="ECO:0000313" key="2">
    <source>
        <dbReference type="Proteomes" id="UP001165498"/>
    </source>
</evidence>
<keyword evidence="2" id="KW-1185">Reference proteome</keyword>
<reference evidence="1" key="1">
    <citation type="submission" date="2022-07" db="EMBL/GenBank/DDBJ databases">
        <title>Tahibacter sp., a new gammaproteobacterium isolated from the silt sample collected at pig farm.</title>
        <authorList>
            <person name="Chen H."/>
        </authorList>
    </citation>
    <scope>NUCLEOTIDE SEQUENCE</scope>
    <source>
        <strain evidence="1">P2K</strain>
    </source>
</reference>
<sequence>MNILSLLLPPRVRLAADSRLAGAPLARWFTRGDALPAAAVGRETVIREFFQFAGTRIPVAALTRQADCGDAAGFTWLRADPAHVRADMATARMLACGELGLSAEDCAELLRPLKPLFGDSGFPIDAARPSRWYLRAPTGAKLPAFVPPEQALGDDLRLHLPEGDEGRRWRSLLNEAQIVLHNHPLNQQRAARGQLPVNSLWFWGAGSLPDWVKSPLSRVLSRDEALAALAARAKVAVVAPRPGELAGFDGHTLIDLDDAQSLGELGAHWLPLAENALGSKRVAELRLYLASGERAVVRPGHRWRFWRRVRPLRA</sequence>
<dbReference type="Proteomes" id="UP001165498">
    <property type="component" value="Unassembled WGS sequence"/>
</dbReference>
<organism evidence="1 2">
    <name type="scientific">Tahibacter harae</name>
    <dbReference type="NCBI Taxonomy" id="2963937"/>
    <lineage>
        <taxon>Bacteria</taxon>
        <taxon>Pseudomonadati</taxon>
        <taxon>Pseudomonadota</taxon>
        <taxon>Gammaproteobacteria</taxon>
        <taxon>Lysobacterales</taxon>
        <taxon>Rhodanobacteraceae</taxon>
        <taxon>Tahibacter</taxon>
    </lineage>
</organism>
<protein>
    <submittedName>
        <fullName evidence="1">Phosphoglycerate mutase</fullName>
    </submittedName>
</protein>
<evidence type="ECO:0000313" key="1">
    <source>
        <dbReference type="EMBL" id="MCQ4164945.1"/>
    </source>
</evidence>
<gene>
    <name evidence="1" type="ORF">NM961_09510</name>
</gene>
<proteinExistence type="predicted"/>
<dbReference type="RefSeq" id="WP_255913970.1">
    <property type="nucleotide sequence ID" value="NZ_JANFQO010000007.1"/>
</dbReference>
<dbReference type="InterPro" id="IPR016631">
    <property type="entry name" value="Regulatory_RpfE"/>
</dbReference>
<dbReference type="EMBL" id="JANFQO010000007">
    <property type="protein sequence ID" value="MCQ4164945.1"/>
    <property type="molecule type" value="Genomic_DNA"/>
</dbReference>
<dbReference type="PIRSF" id="PIRSF015283">
    <property type="entry name" value="Regulatory_RpfE"/>
    <property type="match status" value="1"/>
</dbReference>